<dbReference type="AlphaFoldDB" id="A0A1A8AY36"/>
<feature type="compositionally biased region" description="Polar residues" evidence="1">
    <location>
        <begin position="269"/>
        <end position="288"/>
    </location>
</feature>
<feature type="compositionally biased region" description="Polar residues" evidence="1">
    <location>
        <begin position="142"/>
        <end position="157"/>
    </location>
</feature>
<name>A0A1A8AY36_NOTFU</name>
<organism evidence="2">
    <name type="scientific">Nothobranchius furzeri</name>
    <name type="common">Turquoise killifish</name>
    <dbReference type="NCBI Taxonomy" id="105023"/>
    <lineage>
        <taxon>Eukaryota</taxon>
        <taxon>Metazoa</taxon>
        <taxon>Chordata</taxon>
        <taxon>Craniata</taxon>
        <taxon>Vertebrata</taxon>
        <taxon>Euteleostomi</taxon>
        <taxon>Actinopterygii</taxon>
        <taxon>Neopterygii</taxon>
        <taxon>Teleostei</taxon>
        <taxon>Neoteleostei</taxon>
        <taxon>Acanthomorphata</taxon>
        <taxon>Ovalentaria</taxon>
        <taxon>Atherinomorphae</taxon>
        <taxon>Cyprinodontiformes</taxon>
        <taxon>Nothobranchiidae</taxon>
        <taxon>Nothobranchius</taxon>
    </lineage>
</organism>
<sequence>MCHPSCESRKVTMGEVRLYHTLGSLVILRVEIRVERCDLSADAEKVVRKKKHVLKDGEFSEDYTLTVFPFSTDVFLYVSKATVDLSVFRSDQASLIELLQSTHRSIRFRSSPEQGKAYVEGPLSAIKALKEDLYCRAKLPKPSTQTVKPKDTSSNPVVPSHDEPVGYVGFSGTKAERKPGGSSGKSELLQSSSEAGELRSIASKPESQQGLSQSLAPGSFRHVIGGESSEATGNFSDWKSVKAKPAKQQEYNRSEWISAAKTGGENPTVHRSSTTNRREVSTLSTSTHDGGKHLCTEDSEDIWVDLYIFKYAEKFHKNDFDRCLKGVNVVIKHEGADIMRLSLTDKKPSELGSSYFKVTLEDFKDLMDFLGMILRVQTIVYDKSVLLNKEKLVSICDKGNSLYSDVLYLLEDSCIKVVGPPASSHMFCRLVEMEMSKVKGQHVDPKATMSQR</sequence>
<dbReference type="PANTHER" id="PTHR15225">
    <property type="entry name" value="INTERFERON-INDUCED PROTEIN 35/NMI N-MYC/STAT INTERACTING PROTEIN"/>
    <property type="match status" value="1"/>
</dbReference>
<dbReference type="EMBL" id="HADY01020911">
    <property type="protein sequence ID" value="SBP59396.1"/>
    <property type="molecule type" value="Transcribed_RNA"/>
</dbReference>
<reference evidence="2" key="2">
    <citation type="submission" date="2016-06" db="EMBL/GenBank/DDBJ databases">
        <title>The genome of a short-lived fish provides insights into sex chromosome evolution and the genetic control of aging.</title>
        <authorList>
            <person name="Reichwald K."/>
            <person name="Felder M."/>
            <person name="Petzold A."/>
            <person name="Koch P."/>
            <person name="Groth M."/>
            <person name="Platzer M."/>
        </authorList>
    </citation>
    <scope>NUCLEOTIDE SEQUENCE</scope>
    <source>
        <tissue evidence="2">Brain</tissue>
    </source>
</reference>
<protein>
    <submittedName>
        <fullName evidence="2">RNA binding motif protein 43</fullName>
    </submittedName>
</protein>
<gene>
    <name evidence="2" type="primary">RBM43</name>
</gene>
<accession>A0A1A8AY36</accession>
<feature type="compositionally biased region" description="Low complexity" evidence="1">
    <location>
        <begin position="184"/>
        <end position="194"/>
    </location>
</feature>
<reference evidence="2" key="1">
    <citation type="submission" date="2016-05" db="EMBL/GenBank/DDBJ databases">
        <authorList>
            <person name="Lavstsen T."/>
            <person name="Jespersen J.S."/>
        </authorList>
    </citation>
    <scope>NUCLEOTIDE SEQUENCE</scope>
    <source>
        <tissue evidence="2">Brain</tissue>
    </source>
</reference>
<feature type="region of interest" description="Disordered" evidence="1">
    <location>
        <begin position="140"/>
        <end position="290"/>
    </location>
</feature>
<proteinExistence type="predicted"/>
<evidence type="ECO:0000256" key="1">
    <source>
        <dbReference type="SAM" id="MobiDB-lite"/>
    </source>
</evidence>
<evidence type="ECO:0000313" key="2">
    <source>
        <dbReference type="EMBL" id="SBP59396.1"/>
    </source>
</evidence>
<feature type="compositionally biased region" description="Polar residues" evidence="1">
    <location>
        <begin position="205"/>
        <end position="216"/>
    </location>
</feature>
<dbReference type="PANTHER" id="PTHR15225:SF8">
    <property type="entry name" value="RNA-BINDING PROTEIN 43"/>
    <property type="match status" value="1"/>
</dbReference>